<dbReference type="GeneID" id="32536540"/>
<dbReference type="EMBL" id="CP132375">
    <property type="protein sequence ID" value="WLS98354.1"/>
    <property type="molecule type" value="Genomic_DNA"/>
</dbReference>
<organism evidence="1 2">
    <name type="scientific">Snodgrassella alvi</name>
    <dbReference type="NCBI Taxonomy" id="1196083"/>
    <lineage>
        <taxon>Bacteria</taxon>
        <taxon>Pseudomonadati</taxon>
        <taxon>Pseudomonadota</taxon>
        <taxon>Betaproteobacteria</taxon>
        <taxon>Neisseriales</taxon>
        <taxon>Neisseriaceae</taxon>
        <taxon>Snodgrassella</taxon>
    </lineage>
</organism>
<evidence type="ECO:0000313" key="1">
    <source>
        <dbReference type="EMBL" id="WLS98354.1"/>
    </source>
</evidence>
<protein>
    <submittedName>
        <fullName evidence="1">Uncharacterized protein</fullName>
    </submittedName>
</protein>
<name>A0ABD7Z403_9NEIS</name>
<sequence length="151" mass="17851">METNRQTVILFRTKNTNYTYDTLNDYLFDSEAGNILEAVEFDGFTKFPLLATEIIDEADWYLYEEGYIDENDYYTGRVTPEEIEVLQKVLDLIAKYHNNGNILINGRTVHIPIAIRQEDIDYFNETKKLSERLREWLREVRKSSQKPLVAE</sequence>
<reference evidence="1 2" key="1">
    <citation type="submission" date="2023-08" db="EMBL/GenBank/DDBJ databases">
        <title>Complete genome sequences of 12 bacterial strains from the honey bee gut, resolved with long-read nanopore sequencing.</title>
        <authorList>
            <person name="Kwong W.K."/>
            <person name="Acheampong S."/>
            <person name="Polat M.F."/>
        </authorList>
    </citation>
    <scope>NUCLEOTIDE SEQUENCE [LARGE SCALE GENOMIC DNA]</scope>
    <source>
        <strain evidence="2">wkB9</strain>
    </source>
</reference>
<evidence type="ECO:0000313" key="2">
    <source>
        <dbReference type="Proteomes" id="UP001229773"/>
    </source>
</evidence>
<proteinExistence type="predicted"/>
<dbReference type="Proteomes" id="UP001229773">
    <property type="component" value="Chromosome"/>
</dbReference>
<dbReference type="RefSeq" id="WP_025331454.1">
    <property type="nucleotide sequence ID" value="NZ_CP132375.1"/>
</dbReference>
<dbReference type="AlphaFoldDB" id="A0ABD7Z403"/>
<gene>
    <name evidence="1" type="ORF">RAM05_11010</name>
</gene>
<accession>A0ABD7Z403</accession>